<keyword evidence="4" id="KW-0964">Secreted</keyword>
<evidence type="ECO:0000256" key="9">
    <source>
        <dbReference type="PROSITE-ProRule" id="PRU01356"/>
    </source>
</evidence>
<keyword evidence="6 11" id="KW-0732">Signal</keyword>
<keyword evidence="8" id="KW-0449">Lipoprotein</keyword>
<protein>
    <recommendedName>
        <fullName evidence="12">CFEM domain-containing protein</fullName>
    </recommendedName>
</protein>
<dbReference type="Pfam" id="PF05730">
    <property type="entry name" value="CFEM"/>
    <property type="match status" value="1"/>
</dbReference>
<evidence type="ECO:0000313" key="14">
    <source>
        <dbReference type="Proteomes" id="UP001281614"/>
    </source>
</evidence>
<feature type="chain" id="PRO_5041930993" description="CFEM domain-containing protein" evidence="11">
    <location>
        <begin position="20"/>
        <end position="144"/>
    </location>
</feature>
<proteinExistence type="inferred from homology"/>
<evidence type="ECO:0000256" key="11">
    <source>
        <dbReference type="SAM" id="SignalP"/>
    </source>
</evidence>
<comment type="similarity">
    <text evidence="3">Belongs to the RBT5 family.</text>
</comment>
<dbReference type="PROSITE" id="PS52012">
    <property type="entry name" value="CFEM"/>
    <property type="match status" value="1"/>
</dbReference>
<feature type="disulfide bond" evidence="9">
    <location>
        <begin position="40"/>
        <end position="47"/>
    </location>
</feature>
<evidence type="ECO:0000256" key="5">
    <source>
        <dbReference type="ARBA" id="ARBA00022622"/>
    </source>
</evidence>
<keyword evidence="5" id="KW-0336">GPI-anchor</keyword>
<keyword evidence="5" id="KW-0325">Glycoprotein</keyword>
<evidence type="ECO:0000256" key="10">
    <source>
        <dbReference type="SAM" id="MobiDB-lite"/>
    </source>
</evidence>
<comment type="caution">
    <text evidence="13">The sequence shown here is derived from an EMBL/GenBank/DDBJ whole genome shotgun (WGS) entry which is preliminary data.</text>
</comment>
<feature type="domain" description="CFEM" evidence="12">
    <location>
        <begin position="1"/>
        <end position="110"/>
    </location>
</feature>
<feature type="region of interest" description="Disordered" evidence="10">
    <location>
        <begin position="93"/>
        <end position="123"/>
    </location>
</feature>
<gene>
    <name evidence="13" type="ORF">CKAH01_06839</name>
</gene>
<evidence type="ECO:0000256" key="1">
    <source>
        <dbReference type="ARBA" id="ARBA00004589"/>
    </source>
</evidence>
<dbReference type="EMBL" id="VYYT01000322">
    <property type="protein sequence ID" value="KAK2743129.1"/>
    <property type="molecule type" value="Genomic_DNA"/>
</dbReference>
<keyword evidence="7 9" id="KW-1015">Disulfide bond</keyword>
<evidence type="ECO:0000256" key="7">
    <source>
        <dbReference type="ARBA" id="ARBA00023157"/>
    </source>
</evidence>
<dbReference type="GO" id="GO:0098552">
    <property type="term" value="C:side of membrane"/>
    <property type="evidence" value="ECO:0007669"/>
    <property type="project" value="UniProtKB-KW"/>
</dbReference>
<evidence type="ECO:0000256" key="6">
    <source>
        <dbReference type="ARBA" id="ARBA00022729"/>
    </source>
</evidence>
<organism evidence="13 14">
    <name type="scientific">Colletotrichum kahawae</name>
    <name type="common">Coffee berry disease fungus</name>
    <dbReference type="NCBI Taxonomy" id="34407"/>
    <lineage>
        <taxon>Eukaryota</taxon>
        <taxon>Fungi</taxon>
        <taxon>Dikarya</taxon>
        <taxon>Ascomycota</taxon>
        <taxon>Pezizomycotina</taxon>
        <taxon>Sordariomycetes</taxon>
        <taxon>Hypocreomycetidae</taxon>
        <taxon>Glomerellales</taxon>
        <taxon>Glomerellaceae</taxon>
        <taxon>Colletotrichum</taxon>
        <taxon>Colletotrichum gloeosporioides species complex</taxon>
    </lineage>
</organism>
<sequence>MMKTGEVTLILASASTVLASEQLPACANGCLASIAKELGCSSANLSCLCAQSESLSAKMAVCIVTAGCGFGDIGSAAIWAPNTCVEVNSGAASQTGSSPSQTTGSAATTSALAPSPSATNSANRKQHTLGFPALSVAAGFLFVW</sequence>
<dbReference type="AlphaFoldDB" id="A0AAD9Y832"/>
<evidence type="ECO:0000256" key="2">
    <source>
        <dbReference type="ARBA" id="ARBA00004613"/>
    </source>
</evidence>
<accession>A0AAD9Y832</accession>
<evidence type="ECO:0000313" key="13">
    <source>
        <dbReference type="EMBL" id="KAK2743129.1"/>
    </source>
</evidence>
<dbReference type="Proteomes" id="UP001281614">
    <property type="component" value="Unassembled WGS sequence"/>
</dbReference>
<evidence type="ECO:0000256" key="8">
    <source>
        <dbReference type="ARBA" id="ARBA00023288"/>
    </source>
</evidence>
<reference evidence="13" key="1">
    <citation type="submission" date="2023-02" db="EMBL/GenBank/DDBJ databases">
        <title>Colletotrichum kahawae CIFC_Que2 genome sequencing and assembly.</title>
        <authorList>
            <person name="Baroncelli R."/>
        </authorList>
    </citation>
    <scope>NUCLEOTIDE SEQUENCE</scope>
    <source>
        <strain evidence="13">CIFC_Que2</strain>
    </source>
</reference>
<comment type="caution">
    <text evidence="9">Lacks conserved residue(s) required for the propagation of feature annotation.</text>
</comment>
<evidence type="ECO:0000256" key="3">
    <source>
        <dbReference type="ARBA" id="ARBA00010031"/>
    </source>
</evidence>
<evidence type="ECO:0000256" key="4">
    <source>
        <dbReference type="ARBA" id="ARBA00022525"/>
    </source>
</evidence>
<keyword evidence="14" id="KW-1185">Reference proteome</keyword>
<comment type="subcellular location">
    <subcellularLocation>
        <location evidence="1">Membrane</location>
        <topology evidence="1">Lipid-anchor</topology>
        <topology evidence="1">GPI-anchor</topology>
    </subcellularLocation>
    <subcellularLocation>
        <location evidence="2">Secreted</location>
    </subcellularLocation>
</comment>
<name>A0AAD9Y832_COLKA</name>
<dbReference type="GO" id="GO:0005576">
    <property type="term" value="C:extracellular region"/>
    <property type="evidence" value="ECO:0007669"/>
    <property type="project" value="UniProtKB-SubCell"/>
</dbReference>
<feature type="signal peptide" evidence="11">
    <location>
        <begin position="1"/>
        <end position="19"/>
    </location>
</feature>
<evidence type="ECO:0000259" key="12">
    <source>
        <dbReference type="PROSITE" id="PS52012"/>
    </source>
</evidence>
<dbReference type="InterPro" id="IPR008427">
    <property type="entry name" value="Extracellular_membr_CFEM_dom"/>
</dbReference>
<keyword evidence="5" id="KW-0472">Membrane</keyword>